<dbReference type="InterPro" id="IPR000515">
    <property type="entry name" value="MetI-like"/>
</dbReference>
<gene>
    <name evidence="9" type="ORF">SAMN04488597_1453</name>
</gene>
<keyword evidence="4 7" id="KW-0812">Transmembrane</keyword>
<feature type="transmembrane region" description="Helical" evidence="7">
    <location>
        <begin position="129"/>
        <end position="152"/>
    </location>
</feature>
<evidence type="ECO:0000256" key="2">
    <source>
        <dbReference type="ARBA" id="ARBA00022448"/>
    </source>
</evidence>
<keyword evidence="6 7" id="KW-0472">Membrane</keyword>
<evidence type="ECO:0000256" key="4">
    <source>
        <dbReference type="ARBA" id="ARBA00022692"/>
    </source>
</evidence>
<evidence type="ECO:0000256" key="3">
    <source>
        <dbReference type="ARBA" id="ARBA00022475"/>
    </source>
</evidence>
<dbReference type="EMBL" id="FMYT01000045">
    <property type="protein sequence ID" value="SDD28864.1"/>
    <property type="molecule type" value="Genomic_DNA"/>
</dbReference>
<protein>
    <submittedName>
        <fullName evidence="9">Phosphonate transport system permease protein</fullName>
    </submittedName>
</protein>
<dbReference type="RefSeq" id="WP_149796989.1">
    <property type="nucleotide sequence ID" value="NZ_FMYT01000045.1"/>
</dbReference>
<reference evidence="9 10" key="1">
    <citation type="submission" date="2016-10" db="EMBL/GenBank/DDBJ databases">
        <authorList>
            <person name="Varghese N."/>
            <person name="Submissions S."/>
        </authorList>
    </citation>
    <scope>NUCLEOTIDE SEQUENCE [LARGE SCALE GENOMIC DNA]</scope>
    <source>
        <strain evidence="9 10">WG10</strain>
    </source>
</reference>
<dbReference type="SUPFAM" id="SSF161098">
    <property type="entry name" value="MetI-like"/>
    <property type="match status" value="1"/>
</dbReference>
<evidence type="ECO:0000313" key="10">
    <source>
        <dbReference type="Proteomes" id="UP000324896"/>
    </source>
</evidence>
<dbReference type="InterPro" id="IPR005769">
    <property type="entry name" value="PhnE/PtxC"/>
</dbReference>
<proteinExistence type="inferred from homology"/>
<dbReference type="PANTHER" id="PTHR30043:SF1">
    <property type="entry name" value="ABC TRANSPORT SYSTEM PERMEASE PROTEIN P69"/>
    <property type="match status" value="1"/>
</dbReference>
<dbReference type="Gene3D" id="1.10.3720.10">
    <property type="entry name" value="MetI-like"/>
    <property type="match status" value="1"/>
</dbReference>
<dbReference type="GO" id="GO:0015416">
    <property type="term" value="F:ABC-type phosphonate transporter activity"/>
    <property type="evidence" value="ECO:0007669"/>
    <property type="project" value="InterPro"/>
</dbReference>
<feature type="domain" description="ABC transmembrane type-1" evidence="8">
    <location>
        <begin position="77"/>
        <end position="260"/>
    </location>
</feature>
<keyword evidence="5 7" id="KW-1133">Transmembrane helix</keyword>
<feature type="transmembrane region" description="Helical" evidence="7">
    <location>
        <begin position="242"/>
        <end position="260"/>
    </location>
</feature>
<dbReference type="PROSITE" id="PS50928">
    <property type="entry name" value="ABC_TM1"/>
    <property type="match status" value="1"/>
</dbReference>
<evidence type="ECO:0000256" key="1">
    <source>
        <dbReference type="ARBA" id="ARBA00004651"/>
    </source>
</evidence>
<evidence type="ECO:0000256" key="7">
    <source>
        <dbReference type="RuleBase" id="RU363032"/>
    </source>
</evidence>
<evidence type="ECO:0000259" key="8">
    <source>
        <dbReference type="PROSITE" id="PS50928"/>
    </source>
</evidence>
<feature type="transmembrane region" description="Helical" evidence="7">
    <location>
        <begin position="217"/>
        <end position="236"/>
    </location>
</feature>
<dbReference type="Pfam" id="PF00528">
    <property type="entry name" value="BPD_transp_1"/>
    <property type="match status" value="1"/>
</dbReference>
<dbReference type="AlphaFoldDB" id="A0A1G6TJ31"/>
<accession>A0A1G6TJ31</accession>
<organism evidence="9 10">
    <name type="scientific">Halanaerobium congolense</name>
    <dbReference type="NCBI Taxonomy" id="54121"/>
    <lineage>
        <taxon>Bacteria</taxon>
        <taxon>Bacillati</taxon>
        <taxon>Bacillota</taxon>
        <taxon>Clostridia</taxon>
        <taxon>Halanaerobiales</taxon>
        <taxon>Halanaerobiaceae</taxon>
        <taxon>Halanaerobium</taxon>
    </lineage>
</organism>
<evidence type="ECO:0000256" key="6">
    <source>
        <dbReference type="ARBA" id="ARBA00023136"/>
    </source>
</evidence>
<evidence type="ECO:0000256" key="5">
    <source>
        <dbReference type="ARBA" id="ARBA00022989"/>
    </source>
</evidence>
<name>A0A1G6TJ31_9FIRM</name>
<feature type="transmembrane region" description="Helical" evidence="7">
    <location>
        <begin position="20"/>
        <end position="40"/>
    </location>
</feature>
<comment type="similarity">
    <text evidence="7">Belongs to the binding-protein-dependent transport system permease family.</text>
</comment>
<dbReference type="PANTHER" id="PTHR30043">
    <property type="entry name" value="PHOSPHONATES TRANSPORT SYSTEM PERMEASE PROTEIN"/>
    <property type="match status" value="1"/>
</dbReference>
<evidence type="ECO:0000313" key="9">
    <source>
        <dbReference type="EMBL" id="SDD28864.1"/>
    </source>
</evidence>
<dbReference type="NCBIfam" id="TIGR01097">
    <property type="entry name" value="PhnE"/>
    <property type="match status" value="1"/>
</dbReference>
<dbReference type="Proteomes" id="UP000324896">
    <property type="component" value="Unassembled WGS sequence"/>
</dbReference>
<feature type="transmembrane region" description="Helical" evidence="7">
    <location>
        <begin position="81"/>
        <end position="103"/>
    </location>
</feature>
<keyword evidence="3" id="KW-1003">Cell membrane</keyword>
<comment type="subcellular location">
    <subcellularLocation>
        <location evidence="1 7">Cell membrane</location>
        <topology evidence="1 7">Multi-pass membrane protein</topology>
    </subcellularLocation>
</comment>
<sequence length="272" mass="29870">MIQNTAERIKSNNRRINWTWFFILLVGVLLIVGSFCYTLNVSWTKFASNRIFTNLFSMLAEMLPPDFSVVKTLGEPIIETLAMSVMATLLAVIISFPLSFLAAKNTSISSSIRNIVKGVFNALRAIPELIMGVIFVASVGFGILPGILALGFHSVGMLGKFYAEAIEKVDPGLNEAIESVGGSRFHVIVFSVIPQILGHSVDYSLYRWEYNFRASTVVGLIGAGGIGFQLIASLRIMQYGEVFAILFVIFILVQLVDGFGNMIRSRIIEGEG</sequence>
<dbReference type="GO" id="GO:0005886">
    <property type="term" value="C:plasma membrane"/>
    <property type="evidence" value="ECO:0007669"/>
    <property type="project" value="UniProtKB-SubCell"/>
</dbReference>
<keyword evidence="2 7" id="KW-0813">Transport</keyword>
<dbReference type="InterPro" id="IPR035906">
    <property type="entry name" value="MetI-like_sf"/>
</dbReference>